<dbReference type="OrthoDB" id="6158725at2759"/>
<keyword evidence="2" id="KW-1185">Reference proteome</keyword>
<reference evidence="1 2" key="1">
    <citation type="submission" date="2020-06" db="EMBL/GenBank/DDBJ databases">
        <authorList>
            <person name="Li R."/>
            <person name="Bekaert M."/>
        </authorList>
    </citation>
    <scope>NUCLEOTIDE SEQUENCE [LARGE SCALE GENOMIC DNA]</scope>
    <source>
        <strain evidence="2">wild</strain>
    </source>
</reference>
<evidence type="ECO:0000313" key="2">
    <source>
        <dbReference type="Proteomes" id="UP000507470"/>
    </source>
</evidence>
<dbReference type="Gene3D" id="2.60.120.260">
    <property type="entry name" value="Galactose-binding domain-like"/>
    <property type="match status" value="2"/>
</dbReference>
<dbReference type="Proteomes" id="UP000507470">
    <property type="component" value="Unassembled WGS sequence"/>
</dbReference>
<dbReference type="AlphaFoldDB" id="A0A6J8B792"/>
<dbReference type="SUPFAM" id="SSF49785">
    <property type="entry name" value="Galactose-binding domain-like"/>
    <property type="match status" value="2"/>
</dbReference>
<evidence type="ECO:0008006" key="3">
    <source>
        <dbReference type="Google" id="ProtNLM"/>
    </source>
</evidence>
<evidence type="ECO:0000313" key="1">
    <source>
        <dbReference type="EMBL" id="CAC5379808.1"/>
    </source>
</evidence>
<dbReference type="InterPro" id="IPR051941">
    <property type="entry name" value="BG_Antigen-Binding_Lectin"/>
</dbReference>
<dbReference type="PANTHER" id="PTHR45713">
    <property type="entry name" value="FTP DOMAIN-CONTAINING PROTEIN"/>
    <property type="match status" value="1"/>
</dbReference>
<accession>A0A6J8B792</accession>
<proteinExistence type="predicted"/>
<protein>
    <recommendedName>
        <fullName evidence="3">Fucolectin tachylectin-4 pentraxin-1 domain-containing protein</fullName>
    </recommendedName>
</protein>
<dbReference type="InterPro" id="IPR008979">
    <property type="entry name" value="Galactose-bd-like_sf"/>
</dbReference>
<name>A0A6J8B792_MYTCO</name>
<sequence>MKSSMDNNSYTVDTIRLPLNKFLEQVAFNIVVTIVRRKQMIVHLNLPALIVGFFTLKVTAQKNLALEGEVRQSSTYKTFSAHLAIEGPANNYWNDGCSSTAAWKKTAWWGLLLPKLVYVTNIQIYYRGDRANRMNKFRLYLSNTTVGARDAFLCYTDLGISGYPDVTQDINCNNLTKNVYFFNRRSSARNGEGAFVELCYVAIYGCWKGTWGVDCTNQCPTYCIDEHCYPGNGSCIWGCKSSNCRDFKCDKNTGICTDGCKTGLVGHNCNNSYYNIASNGTATENPPNKSHPAYLSVDGNRSGSCSMTSGPNAHLQVDIGFTSIITMIYFTFGGSVPFNMDIYSVYCTNTSDFLKDGIVIYNGKRPTEDIHLYAVCRYVIYVPPIINGISNVDLCEIEIGGCPIGKFGGYCEMHCSENCIYGSCDVVNGICTFGCVDGWVGESCNEICTEEDVEKDGNIITALTVRYILRYIYVWCEQHASLESTSL</sequence>
<gene>
    <name evidence="1" type="ORF">MCOR_15824</name>
</gene>
<organism evidence="1 2">
    <name type="scientific">Mytilus coruscus</name>
    <name type="common">Sea mussel</name>
    <dbReference type="NCBI Taxonomy" id="42192"/>
    <lineage>
        <taxon>Eukaryota</taxon>
        <taxon>Metazoa</taxon>
        <taxon>Spiralia</taxon>
        <taxon>Lophotrochozoa</taxon>
        <taxon>Mollusca</taxon>
        <taxon>Bivalvia</taxon>
        <taxon>Autobranchia</taxon>
        <taxon>Pteriomorphia</taxon>
        <taxon>Mytilida</taxon>
        <taxon>Mytiloidea</taxon>
        <taxon>Mytilidae</taxon>
        <taxon>Mytilinae</taxon>
        <taxon>Mytilus</taxon>
    </lineage>
</organism>
<dbReference type="PANTHER" id="PTHR45713:SF6">
    <property type="entry name" value="F5_8 TYPE C DOMAIN-CONTAINING PROTEIN"/>
    <property type="match status" value="1"/>
</dbReference>
<dbReference type="EMBL" id="CACVKT020002748">
    <property type="protein sequence ID" value="CAC5379808.1"/>
    <property type="molecule type" value="Genomic_DNA"/>
</dbReference>